<dbReference type="PANTHER" id="PTHR12428">
    <property type="entry name" value="OXA1"/>
    <property type="match status" value="1"/>
</dbReference>
<evidence type="ECO:0000256" key="5">
    <source>
        <dbReference type="ARBA" id="ARBA00022475"/>
    </source>
</evidence>
<dbReference type="CDD" id="cd20070">
    <property type="entry name" value="5TM_YidC_Alb3"/>
    <property type="match status" value="1"/>
</dbReference>
<keyword evidence="5 13" id="KW-1003">Cell membrane</keyword>
<reference evidence="16 17" key="1">
    <citation type="journal article" date="2013" name="PLoS ONE">
        <title>Bacterial endosymbiosis in a chordate host: long-term co-evolution and conservation of secondary metabolism.</title>
        <authorList>
            <person name="Kwan J.C."/>
            <person name="Schmidt E.W."/>
        </authorList>
    </citation>
    <scope>NUCLEOTIDE SEQUENCE [LARGE SCALE GENOMIC DNA]</scope>
    <source>
        <strain evidence="17">faulkneri L5</strain>
    </source>
</reference>
<evidence type="ECO:0000256" key="3">
    <source>
        <dbReference type="ARBA" id="ARBA00015325"/>
    </source>
</evidence>
<dbReference type="GO" id="GO:0005886">
    <property type="term" value="C:plasma membrane"/>
    <property type="evidence" value="ECO:0007669"/>
    <property type="project" value="UniProtKB-SubCell"/>
</dbReference>
<evidence type="ECO:0000256" key="13">
    <source>
        <dbReference type="HAMAP-Rule" id="MF_01810"/>
    </source>
</evidence>
<dbReference type="EMBL" id="CP006745">
    <property type="protein sequence ID" value="AHC73601.1"/>
    <property type="molecule type" value="Genomic_DNA"/>
</dbReference>
<comment type="function">
    <text evidence="13">Required for the insertion and/or proper folding and/or complex formation of integral membrane proteins into the membrane. Involved in integration of membrane proteins that insert both dependently and independently of the Sec translocase complex, as well as at least some lipoproteins. Aids folding of multispanning membrane proteins.</text>
</comment>
<dbReference type="NCBIfam" id="NF002353">
    <property type="entry name" value="PRK01318.1-4"/>
    <property type="match status" value="1"/>
</dbReference>
<protein>
    <recommendedName>
        <fullName evidence="3 13">Membrane protein insertase YidC</fullName>
    </recommendedName>
    <alternativeName>
        <fullName evidence="12 13">Foldase YidC</fullName>
    </alternativeName>
    <alternativeName>
        <fullName evidence="11 13">Membrane integrase YidC</fullName>
    </alternativeName>
    <alternativeName>
        <fullName evidence="13">Membrane protein YidC</fullName>
    </alternativeName>
</protein>
<evidence type="ECO:0000313" key="16">
    <source>
        <dbReference type="EMBL" id="AHC73601.1"/>
    </source>
</evidence>
<evidence type="ECO:0000256" key="2">
    <source>
        <dbReference type="ARBA" id="ARBA00010527"/>
    </source>
</evidence>
<feature type="transmembrane region" description="Helical" evidence="13">
    <location>
        <begin position="431"/>
        <end position="451"/>
    </location>
</feature>
<name>V9TSM8_9PROT</name>
<dbReference type="Pfam" id="PF02096">
    <property type="entry name" value="60KD_IMP"/>
    <property type="match status" value="1"/>
</dbReference>
<dbReference type="GO" id="GO:0032977">
    <property type="term" value="F:membrane insertase activity"/>
    <property type="evidence" value="ECO:0007669"/>
    <property type="project" value="InterPro"/>
</dbReference>
<dbReference type="InterPro" id="IPR001708">
    <property type="entry name" value="YidC/ALB3/OXA1/COX18"/>
</dbReference>
<comment type="subunit">
    <text evidence="13">Interacts with the Sec translocase complex via SecD. Specifically interacts with transmembrane segments of nascent integral membrane proteins during membrane integration.</text>
</comment>
<dbReference type="CDD" id="cd19961">
    <property type="entry name" value="EcYidC-like_peri"/>
    <property type="match status" value="1"/>
</dbReference>
<dbReference type="HOGENOM" id="CLU_016535_1_0_5"/>
<dbReference type="AlphaFoldDB" id="V9TSM8"/>
<dbReference type="PRINTS" id="PR00701">
    <property type="entry name" value="60KDINNERMP"/>
</dbReference>
<evidence type="ECO:0000259" key="14">
    <source>
        <dbReference type="Pfam" id="PF02096"/>
    </source>
</evidence>
<organism evidence="16 17">
    <name type="scientific">Candidatus Endolissoclinum faulkneri L5</name>
    <dbReference type="NCBI Taxonomy" id="1401328"/>
    <lineage>
        <taxon>Bacteria</taxon>
        <taxon>Pseudomonadati</taxon>
        <taxon>Pseudomonadota</taxon>
        <taxon>Alphaproteobacteria</taxon>
        <taxon>Rhodospirillales</taxon>
        <taxon>Rhodospirillaceae</taxon>
        <taxon>Candidatus Endolissoclinum</taxon>
    </lineage>
</organism>
<accession>V9TSM8</accession>
<evidence type="ECO:0000256" key="11">
    <source>
        <dbReference type="ARBA" id="ARBA00033245"/>
    </source>
</evidence>
<dbReference type="InterPro" id="IPR028055">
    <property type="entry name" value="YidC/Oxa/ALB_C"/>
</dbReference>
<feature type="transmembrane region" description="Helical" evidence="13">
    <location>
        <begin position="7"/>
        <end position="29"/>
    </location>
</feature>
<evidence type="ECO:0000256" key="6">
    <source>
        <dbReference type="ARBA" id="ARBA00022692"/>
    </source>
</evidence>
<evidence type="ECO:0000256" key="9">
    <source>
        <dbReference type="ARBA" id="ARBA00023136"/>
    </source>
</evidence>
<sequence>MNEQKKVIIAIALSLAILLGFQLLVAHFWPSAITTPQRSIEHSLDNDSHYRAENIKPSSDKATVPYAKRTLALAATKRIKIKTPTINGSISLIGARIDDIVLDNYQVTLDPASGPIHLLEPKGYLRPYYAEFGWISETVNDVDLPNSNTRWESDGVALTPNSPVTLTWKSQNYLTFKRTIEVDNDYMFSITDTISNEGRITRKLFPYALISRSIPASIRGFYILHEGPLGVFDDSLMEIDYGDLQDQNDMEVHSKGGWIGFTDKYWLTALIPDQNTRLNYKFRHFMADRSERFQVDYMGAAQTLHVGDKITNRLRLFAGAKRLDLLDKYEDQIGVPKFDLAIDFGWFYFLTKPFFIVLTWFHSILGNFGLAILTLTVCIKLLFFPLANKSYRSMAKLKELAPRLQEMRNKYGANRQLINKDIIEMYRSEKVNPAAGCLPVIVQIPVFFSLYKVLFVNIEMRHAPFFGWIHDLSAPDPTTIFNLFGLIPWDPPTMLMIGVWPLLMGITMFLQQRMNPQPTDPVQAKVFMFLPLIFTFLLSNFAAGLVIYWTWNNLLSIIQQWVIMRRMKV</sequence>
<keyword evidence="10 13" id="KW-0143">Chaperone</keyword>
<dbReference type="RefSeq" id="WP_025300481.1">
    <property type="nucleotide sequence ID" value="NZ_CP006745.1"/>
</dbReference>
<dbReference type="OrthoDB" id="9780552at2"/>
<keyword evidence="6 13" id="KW-0812">Transmembrane</keyword>
<evidence type="ECO:0000256" key="8">
    <source>
        <dbReference type="ARBA" id="ARBA00022989"/>
    </source>
</evidence>
<dbReference type="InterPro" id="IPR038221">
    <property type="entry name" value="YidC_periplasmic_sf"/>
</dbReference>
<dbReference type="PATRIC" id="fig|1401328.3.peg.371"/>
<dbReference type="Gene3D" id="2.70.98.90">
    <property type="match status" value="1"/>
</dbReference>
<evidence type="ECO:0000313" key="17">
    <source>
        <dbReference type="Proteomes" id="UP000018700"/>
    </source>
</evidence>
<dbReference type="PRINTS" id="PR01900">
    <property type="entry name" value="YIDCPROTEIN"/>
</dbReference>
<dbReference type="GO" id="GO:0051205">
    <property type="term" value="P:protein insertion into membrane"/>
    <property type="evidence" value="ECO:0007669"/>
    <property type="project" value="TreeGrafter"/>
</dbReference>
<gene>
    <name evidence="16" type="primary">oxaA</name>
    <name evidence="13" type="synonym">yidC</name>
    <name evidence="16" type="ORF">P856_380</name>
</gene>
<keyword evidence="17" id="KW-1185">Reference proteome</keyword>
<keyword evidence="9 13" id="KW-0472">Membrane</keyword>
<feature type="transmembrane region" description="Helical" evidence="13">
    <location>
        <begin position="493"/>
        <end position="510"/>
    </location>
</feature>
<dbReference type="GO" id="GO:0015031">
    <property type="term" value="P:protein transport"/>
    <property type="evidence" value="ECO:0007669"/>
    <property type="project" value="UniProtKB-KW"/>
</dbReference>
<dbReference type="eggNOG" id="COG0706">
    <property type="taxonomic scope" value="Bacteria"/>
</dbReference>
<dbReference type="NCBIfam" id="TIGR03593">
    <property type="entry name" value="yidC_nterm"/>
    <property type="match status" value="1"/>
</dbReference>
<dbReference type="NCBIfam" id="TIGR03592">
    <property type="entry name" value="yidC_oxa1_cterm"/>
    <property type="match status" value="1"/>
</dbReference>
<dbReference type="InterPro" id="IPR019998">
    <property type="entry name" value="Membr_insert_YidC"/>
</dbReference>
<feature type="domain" description="Membrane insertase YidC N-terminal" evidence="15">
    <location>
        <begin position="78"/>
        <end position="356"/>
    </location>
</feature>
<evidence type="ECO:0000256" key="10">
    <source>
        <dbReference type="ARBA" id="ARBA00023186"/>
    </source>
</evidence>
<evidence type="ECO:0000259" key="15">
    <source>
        <dbReference type="Pfam" id="PF14849"/>
    </source>
</evidence>
<feature type="domain" description="Membrane insertase YidC/Oxa/ALB C-terminal" evidence="14">
    <location>
        <begin position="368"/>
        <end position="565"/>
    </location>
</feature>
<dbReference type="STRING" id="1401328.P856_380"/>
<evidence type="ECO:0000256" key="12">
    <source>
        <dbReference type="ARBA" id="ARBA00033342"/>
    </source>
</evidence>
<keyword evidence="8 13" id="KW-1133">Transmembrane helix</keyword>
<evidence type="ECO:0000256" key="7">
    <source>
        <dbReference type="ARBA" id="ARBA00022927"/>
    </source>
</evidence>
<evidence type="ECO:0000256" key="1">
    <source>
        <dbReference type="ARBA" id="ARBA00004429"/>
    </source>
</evidence>
<dbReference type="Proteomes" id="UP000018700">
    <property type="component" value="Chromosome"/>
</dbReference>
<dbReference type="PANTHER" id="PTHR12428:SF65">
    <property type="entry name" value="CYTOCHROME C OXIDASE ASSEMBLY PROTEIN COX18, MITOCHONDRIAL"/>
    <property type="match status" value="1"/>
</dbReference>
<dbReference type="KEGG" id="efk:P856_380"/>
<dbReference type="Pfam" id="PF14849">
    <property type="entry name" value="YidC_periplas"/>
    <property type="match status" value="1"/>
</dbReference>
<evidence type="ECO:0000256" key="4">
    <source>
        <dbReference type="ARBA" id="ARBA00022448"/>
    </source>
</evidence>
<comment type="similarity">
    <text evidence="2 13">Belongs to the OXA1/ALB3/YidC family. Type 1 subfamily.</text>
</comment>
<keyword evidence="7 13" id="KW-0653">Protein transport</keyword>
<proteinExistence type="inferred from homology"/>
<keyword evidence="4 13" id="KW-0813">Transport</keyword>
<dbReference type="InterPro" id="IPR028053">
    <property type="entry name" value="Membr_insert_YidC_N"/>
</dbReference>
<dbReference type="InterPro" id="IPR047196">
    <property type="entry name" value="YidC_ALB_C"/>
</dbReference>
<feature type="transmembrane region" description="Helical" evidence="13">
    <location>
        <begin position="526"/>
        <end position="551"/>
    </location>
</feature>
<dbReference type="HAMAP" id="MF_01810">
    <property type="entry name" value="YidC_type1"/>
    <property type="match status" value="1"/>
</dbReference>
<feature type="transmembrane region" description="Helical" evidence="13">
    <location>
        <begin position="360"/>
        <end position="384"/>
    </location>
</feature>
<comment type="subcellular location">
    <subcellularLocation>
        <location evidence="1">Cell inner membrane</location>
        <topology evidence="1">Multi-pass membrane protein</topology>
    </subcellularLocation>
    <subcellularLocation>
        <location evidence="13">Cell membrane</location>
        <topology evidence="13">Multi-pass membrane protein</topology>
    </subcellularLocation>
</comment>